<proteinExistence type="predicted"/>
<organism evidence="1 2">
    <name type="scientific">Pleomassaria siparia CBS 279.74</name>
    <dbReference type="NCBI Taxonomy" id="1314801"/>
    <lineage>
        <taxon>Eukaryota</taxon>
        <taxon>Fungi</taxon>
        <taxon>Dikarya</taxon>
        <taxon>Ascomycota</taxon>
        <taxon>Pezizomycotina</taxon>
        <taxon>Dothideomycetes</taxon>
        <taxon>Pleosporomycetidae</taxon>
        <taxon>Pleosporales</taxon>
        <taxon>Pleomassariaceae</taxon>
        <taxon>Pleomassaria</taxon>
    </lineage>
</organism>
<evidence type="ECO:0000313" key="1">
    <source>
        <dbReference type="EMBL" id="KAF2704967.1"/>
    </source>
</evidence>
<dbReference type="AlphaFoldDB" id="A0A6G1JXR9"/>
<dbReference type="Proteomes" id="UP000799428">
    <property type="component" value="Unassembled WGS sequence"/>
</dbReference>
<name>A0A6G1JXR9_9PLEO</name>
<dbReference type="EMBL" id="MU005780">
    <property type="protein sequence ID" value="KAF2704967.1"/>
    <property type="molecule type" value="Genomic_DNA"/>
</dbReference>
<reference evidence="1" key="1">
    <citation type="journal article" date="2020" name="Stud. Mycol.">
        <title>101 Dothideomycetes genomes: a test case for predicting lifestyles and emergence of pathogens.</title>
        <authorList>
            <person name="Haridas S."/>
            <person name="Albert R."/>
            <person name="Binder M."/>
            <person name="Bloem J."/>
            <person name="Labutti K."/>
            <person name="Salamov A."/>
            <person name="Andreopoulos B."/>
            <person name="Baker S."/>
            <person name="Barry K."/>
            <person name="Bills G."/>
            <person name="Bluhm B."/>
            <person name="Cannon C."/>
            <person name="Castanera R."/>
            <person name="Culley D."/>
            <person name="Daum C."/>
            <person name="Ezra D."/>
            <person name="Gonzalez J."/>
            <person name="Henrissat B."/>
            <person name="Kuo A."/>
            <person name="Liang C."/>
            <person name="Lipzen A."/>
            <person name="Lutzoni F."/>
            <person name="Magnuson J."/>
            <person name="Mondo S."/>
            <person name="Nolan M."/>
            <person name="Ohm R."/>
            <person name="Pangilinan J."/>
            <person name="Park H.-J."/>
            <person name="Ramirez L."/>
            <person name="Alfaro M."/>
            <person name="Sun H."/>
            <person name="Tritt A."/>
            <person name="Yoshinaga Y."/>
            <person name="Zwiers L.-H."/>
            <person name="Turgeon B."/>
            <person name="Goodwin S."/>
            <person name="Spatafora J."/>
            <person name="Crous P."/>
            <person name="Grigoriev I."/>
        </authorList>
    </citation>
    <scope>NUCLEOTIDE SEQUENCE</scope>
    <source>
        <strain evidence="1">CBS 279.74</strain>
    </source>
</reference>
<accession>A0A6G1JXR9</accession>
<keyword evidence="2" id="KW-1185">Reference proteome</keyword>
<evidence type="ECO:0000313" key="2">
    <source>
        <dbReference type="Proteomes" id="UP000799428"/>
    </source>
</evidence>
<gene>
    <name evidence="1" type="ORF">K504DRAFT_506440</name>
</gene>
<protein>
    <submittedName>
        <fullName evidence="1">Uncharacterized protein</fullName>
    </submittedName>
</protein>
<sequence length="156" mass="18171">MKSRLSRKKDDNSNEEILVPELIADRPKYFAVDWDSRYVSIQPSPLLIFIDSLQWNLQLPVPKVQSRARTLLKTQIPGVYFTGEPSRKWHSIICRVENREAHSVNTQRSLVPSPSTHTNLGAQKIKTVHGFLTFHYEIIRETVTRIDFYSSLREHL</sequence>